<proteinExistence type="predicted"/>
<dbReference type="PANTHER" id="PTHR43236:SF2">
    <property type="entry name" value="BLL0069 PROTEIN"/>
    <property type="match status" value="1"/>
</dbReference>
<dbReference type="Proteomes" id="UP000058660">
    <property type="component" value="Chromosome"/>
</dbReference>
<dbReference type="RefSeq" id="WP_050764280.1">
    <property type="nucleotide sequence ID" value="NZ_CP010822.1"/>
</dbReference>
<sequence>MEDRVRKLKESLGIPPDQYPVDIVGIASALGVKVYDAEFHNPNISGMVITDRKRVPKWVTPGERATIFVAKGEYPPRKAFTIAHELGHVVLGHVGGEGLRTDLFRGQGLPYDPQAEREANLFAAALLMPEEPFRQVWEAFAGRGIHYVAALFGVSVNAAAVRARELGLEVPLF</sequence>
<evidence type="ECO:0000313" key="3">
    <source>
        <dbReference type="Proteomes" id="UP000058660"/>
    </source>
</evidence>
<dbReference type="Gene3D" id="1.10.10.2910">
    <property type="match status" value="1"/>
</dbReference>
<accession>A0ABM5VM65</accession>
<organism evidence="2 3">
    <name type="scientific">Thermus aquaticus (strain ATCC BAA-2747 / Y51MC23)</name>
    <dbReference type="NCBI Taxonomy" id="498848"/>
    <lineage>
        <taxon>Bacteria</taxon>
        <taxon>Thermotogati</taxon>
        <taxon>Deinococcota</taxon>
        <taxon>Deinococci</taxon>
        <taxon>Thermales</taxon>
        <taxon>Thermaceae</taxon>
        <taxon>Thermus</taxon>
    </lineage>
</organism>
<gene>
    <name evidence="2" type="ORF">TO73_1181</name>
</gene>
<name>A0ABM5VM65_THEA5</name>
<keyword evidence="3" id="KW-1185">Reference proteome</keyword>
<protein>
    <recommendedName>
        <fullName evidence="1">IrrE N-terminal-like domain-containing protein</fullName>
    </recommendedName>
</protein>
<dbReference type="Pfam" id="PF06114">
    <property type="entry name" value="Peptidase_M78"/>
    <property type="match status" value="1"/>
</dbReference>
<evidence type="ECO:0000313" key="2">
    <source>
        <dbReference type="EMBL" id="ALJ91025.1"/>
    </source>
</evidence>
<evidence type="ECO:0000259" key="1">
    <source>
        <dbReference type="Pfam" id="PF06114"/>
    </source>
</evidence>
<dbReference type="EMBL" id="CP010822">
    <property type="protein sequence ID" value="ALJ91025.1"/>
    <property type="molecule type" value="Genomic_DNA"/>
</dbReference>
<reference evidence="3" key="1">
    <citation type="journal article" date="2015" name="PLoS ONE">
        <title>Complete Genome Sequence of Thermus aquaticus Y51MC23.</title>
        <authorList>
            <person name="Brumm P.J."/>
            <person name="Monsma S."/>
            <person name="Keough B."/>
            <person name="Jasinovica S."/>
            <person name="Ferguson E."/>
            <person name="Schoenfeld T."/>
            <person name="Lodes M."/>
            <person name="Mead D.A."/>
        </authorList>
    </citation>
    <scope>NUCLEOTIDE SEQUENCE [LARGE SCALE GENOMIC DNA]</scope>
    <source>
        <strain evidence="3">BAA-2747 / Y51MC23</strain>
    </source>
</reference>
<dbReference type="InterPro" id="IPR010359">
    <property type="entry name" value="IrrE_HExxH"/>
</dbReference>
<feature type="domain" description="IrrE N-terminal-like" evidence="1">
    <location>
        <begin position="28"/>
        <end position="163"/>
    </location>
</feature>
<dbReference type="PANTHER" id="PTHR43236">
    <property type="entry name" value="ANTITOXIN HIGA1"/>
    <property type="match status" value="1"/>
</dbReference>
<dbReference type="InterPro" id="IPR052345">
    <property type="entry name" value="Rad_response_metalloprotease"/>
</dbReference>